<evidence type="ECO:0000256" key="2">
    <source>
        <dbReference type="SAM" id="SignalP"/>
    </source>
</evidence>
<proteinExistence type="predicted"/>
<gene>
    <name evidence="3" type="ORF">RDI58_007680</name>
</gene>
<keyword evidence="4" id="KW-1185">Reference proteome</keyword>
<sequence length="78" mass="8235">MSIITILFFLLPTGEDHLNNEVPVATFSTSPSFTTTPPFIATPLFNTATTDGATAYGATDDDIDVGPAGPDFPEEVEN</sequence>
<organism evidence="3 4">
    <name type="scientific">Solanum bulbocastanum</name>
    <name type="common">Wild potato</name>
    <dbReference type="NCBI Taxonomy" id="147425"/>
    <lineage>
        <taxon>Eukaryota</taxon>
        <taxon>Viridiplantae</taxon>
        <taxon>Streptophyta</taxon>
        <taxon>Embryophyta</taxon>
        <taxon>Tracheophyta</taxon>
        <taxon>Spermatophyta</taxon>
        <taxon>Magnoliopsida</taxon>
        <taxon>eudicotyledons</taxon>
        <taxon>Gunneridae</taxon>
        <taxon>Pentapetalae</taxon>
        <taxon>asterids</taxon>
        <taxon>lamiids</taxon>
        <taxon>Solanales</taxon>
        <taxon>Solanaceae</taxon>
        <taxon>Solanoideae</taxon>
        <taxon>Solaneae</taxon>
        <taxon>Solanum</taxon>
    </lineage>
</organism>
<feature type="signal peptide" evidence="2">
    <location>
        <begin position="1"/>
        <end position="16"/>
    </location>
</feature>
<protein>
    <submittedName>
        <fullName evidence="3">Uncharacterized protein</fullName>
    </submittedName>
</protein>
<feature type="chain" id="PRO_5042957876" evidence="2">
    <location>
        <begin position="17"/>
        <end position="78"/>
    </location>
</feature>
<dbReference type="Proteomes" id="UP001371456">
    <property type="component" value="Unassembled WGS sequence"/>
</dbReference>
<dbReference type="AlphaFoldDB" id="A0AAN8U1Z4"/>
<dbReference type="EMBL" id="JBANQN010000003">
    <property type="protein sequence ID" value="KAK6794227.1"/>
    <property type="molecule type" value="Genomic_DNA"/>
</dbReference>
<reference evidence="3 4" key="1">
    <citation type="submission" date="2024-02" db="EMBL/GenBank/DDBJ databases">
        <title>de novo genome assembly of Solanum bulbocastanum strain 11H21.</title>
        <authorList>
            <person name="Hosaka A.J."/>
        </authorList>
    </citation>
    <scope>NUCLEOTIDE SEQUENCE [LARGE SCALE GENOMIC DNA]</scope>
    <source>
        <tissue evidence="3">Young leaves</tissue>
    </source>
</reference>
<evidence type="ECO:0000313" key="4">
    <source>
        <dbReference type="Proteomes" id="UP001371456"/>
    </source>
</evidence>
<comment type="caution">
    <text evidence="3">The sequence shown here is derived from an EMBL/GenBank/DDBJ whole genome shotgun (WGS) entry which is preliminary data.</text>
</comment>
<name>A0AAN8U1Z4_SOLBU</name>
<accession>A0AAN8U1Z4</accession>
<keyword evidence="2" id="KW-0732">Signal</keyword>
<evidence type="ECO:0000313" key="3">
    <source>
        <dbReference type="EMBL" id="KAK6794227.1"/>
    </source>
</evidence>
<feature type="region of interest" description="Disordered" evidence="1">
    <location>
        <begin position="52"/>
        <end position="78"/>
    </location>
</feature>
<evidence type="ECO:0000256" key="1">
    <source>
        <dbReference type="SAM" id="MobiDB-lite"/>
    </source>
</evidence>